<evidence type="ECO:0000256" key="7">
    <source>
        <dbReference type="RuleBase" id="RU363032"/>
    </source>
</evidence>
<dbReference type="PANTHER" id="PTHR30193">
    <property type="entry name" value="ABC TRANSPORTER PERMEASE PROTEIN"/>
    <property type="match status" value="1"/>
</dbReference>
<dbReference type="Gene3D" id="1.10.3720.10">
    <property type="entry name" value="MetI-like"/>
    <property type="match status" value="1"/>
</dbReference>
<feature type="transmembrane region" description="Helical" evidence="7">
    <location>
        <begin position="139"/>
        <end position="158"/>
    </location>
</feature>
<evidence type="ECO:0000256" key="5">
    <source>
        <dbReference type="ARBA" id="ARBA00022989"/>
    </source>
</evidence>
<evidence type="ECO:0000256" key="4">
    <source>
        <dbReference type="ARBA" id="ARBA00022692"/>
    </source>
</evidence>
<dbReference type="InterPro" id="IPR035906">
    <property type="entry name" value="MetI-like_sf"/>
</dbReference>
<comment type="similarity">
    <text evidence="7">Belongs to the binding-protein-dependent transport system permease family.</text>
</comment>
<dbReference type="InterPro" id="IPR000515">
    <property type="entry name" value="MetI-like"/>
</dbReference>
<name>A0ABX6YLB5_9MICO</name>
<sequence>MQMMDLIENVPLLIIVGAIGLPIAVYVMLGVGERMLALLPGTFAKSLRPWVWLLIPLVLIVLILVYPLVSTVVTAFFSPDSSTYVGMDNFIWSFTGEMVSVIGNNLLWLVVFPVVTLVLALLAAVFFDKVRYEKLAMTLVILPTAISFTAGAVIWTHMYSFQPAGSTQVGTVNAVLTALVPGAEPVPWLQTPFVNNLALIAVAVWLSLGIATLILSAAVKNVAGELLEAARLDGAGELRVFFSITLRSILPAVLVVITTEIIAALKVFDIVYVMTNGNLNTDVIANRMYNELFAANDLGHASAIAVILLIAALPVVFINVFQFRAEAHA</sequence>
<evidence type="ECO:0000256" key="2">
    <source>
        <dbReference type="ARBA" id="ARBA00022448"/>
    </source>
</evidence>
<evidence type="ECO:0000256" key="3">
    <source>
        <dbReference type="ARBA" id="ARBA00022475"/>
    </source>
</evidence>
<accession>A0ABX6YLB5</accession>
<evidence type="ECO:0000313" key="9">
    <source>
        <dbReference type="EMBL" id="QPZ39460.1"/>
    </source>
</evidence>
<keyword evidence="2 7" id="KW-0813">Transport</keyword>
<evidence type="ECO:0000259" key="8">
    <source>
        <dbReference type="PROSITE" id="PS50928"/>
    </source>
</evidence>
<feature type="transmembrane region" description="Helical" evidence="7">
    <location>
        <begin position="197"/>
        <end position="219"/>
    </location>
</feature>
<dbReference type="PROSITE" id="PS50928">
    <property type="entry name" value="ABC_TM1"/>
    <property type="match status" value="1"/>
</dbReference>
<feature type="transmembrane region" description="Helical" evidence="7">
    <location>
        <begin position="298"/>
        <end position="321"/>
    </location>
</feature>
<gene>
    <name evidence="9" type="ORF">HCR76_05210</name>
</gene>
<dbReference type="Pfam" id="PF00528">
    <property type="entry name" value="BPD_transp_1"/>
    <property type="match status" value="1"/>
</dbReference>
<dbReference type="InterPro" id="IPR051393">
    <property type="entry name" value="ABC_transporter_permease"/>
</dbReference>
<keyword evidence="4 7" id="KW-0812">Transmembrane</keyword>
<proteinExistence type="inferred from homology"/>
<feature type="transmembrane region" description="Helical" evidence="7">
    <location>
        <begin position="12"/>
        <end position="29"/>
    </location>
</feature>
<evidence type="ECO:0000256" key="6">
    <source>
        <dbReference type="ARBA" id="ARBA00023136"/>
    </source>
</evidence>
<evidence type="ECO:0000256" key="1">
    <source>
        <dbReference type="ARBA" id="ARBA00004651"/>
    </source>
</evidence>
<feature type="transmembrane region" description="Helical" evidence="7">
    <location>
        <begin position="50"/>
        <end position="77"/>
    </location>
</feature>
<keyword evidence="3" id="KW-1003">Cell membrane</keyword>
<dbReference type="Proteomes" id="UP000662814">
    <property type="component" value="Chromosome"/>
</dbReference>
<comment type="subcellular location">
    <subcellularLocation>
        <location evidence="1 7">Cell membrane</location>
        <topology evidence="1 7">Multi-pass membrane protein</topology>
    </subcellularLocation>
</comment>
<feature type="domain" description="ABC transmembrane type-1" evidence="8">
    <location>
        <begin position="102"/>
        <end position="319"/>
    </location>
</feature>
<dbReference type="SUPFAM" id="SSF161098">
    <property type="entry name" value="MetI-like"/>
    <property type="match status" value="1"/>
</dbReference>
<reference evidence="9 10" key="1">
    <citation type="submission" date="2020-12" db="EMBL/GenBank/DDBJ databases">
        <title>Microbacterium sp. HY060.</title>
        <authorList>
            <person name="Zhou J."/>
        </authorList>
    </citation>
    <scope>NUCLEOTIDE SEQUENCE [LARGE SCALE GENOMIC DNA]</scope>
    <source>
        <strain evidence="9 10">HY60</strain>
    </source>
</reference>
<evidence type="ECO:0000313" key="10">
    <source>
        <dbReference type="Proteomes" id="UP000662814"/>
    </source>
</evidence>
<dbReference type="CDD" id="cd06261">
    <property type="entry name" value="TM_PBP2"/>
    <property type="match status" value="1"/>
</dbReference>
<keyword evidence="5 7" id="KW-1133">Transmembrane helix</keyword>
<feature type="transmembrane region" description="Helical" evidence="7">
    <location>
        <begin position="240"/>
        <end position="265"/>
    </location>
</feature>
<keyword evidence="6 7" id="KW-0472">Membrane</keyword>
<feature type="transmembrane region" description="Helical" evidence="7">
    <location>
        <begin position="106"/>
        <end position="127"/>
    </location>
</feature>
<dbReference type="PANTHER" id="PTHR30193:SF18">
    <property type="entry name" value="OSMOPROTECTIVE COMPOUNDS UPTAKE PERMEASE PROTEIN GGTC"/>
    <property type="match status" value="1"/>
</dbReference>
<dbReference type="EMBL" id="CP061169">
    <property type="protein sequence ID" value="QPZ39460.1"/>
    <property type="molecule type" value="Genomic_DNA"/>
</dbReference>
<dbReference type="RefSeq" id="WP_198248147.1">
    <property type="nucleotide sequence ID" value="NZ_CP061169.1"/>
</dbReference>
<organism evidence="9 10">
    <name type="scientific">Paramicrobacterium chengjingii</name>
    <dbReference type="NCBI Taxonomy" id="2769067"/>
    <lineage>
        <taxon>Bacteria</taxon>
        <taxon>Bacillati</taxon>
        <taxon>Actinomycetota</taxon>
        <taxon>Actinomycetes</taxon>
        <taxon>Micrococcales</taxon>
        <taxon>Microbacteriaceae</taxon>
        <taxon>Paramicrobacterium</taxon>
    </lineage>
</organism>
<keyword evidence="10" id="KW-1185">Reference proteome</keyword>
<protein>
    <submittedName>
        <fullName evidence="9">Sugar ABC transporter permease</fullName>
    </submittedName>
</protein>